<organism evidence="4 5">
    <name type="scientific">Enterococcus diestrammenae</name>
    <dbReference type="NCBI Taxonomy" id="1155073"/>
    <lineage>
        <taxon>Bacteria</taxon>
        <taxon>Bacillati</taxon>
        <taxon>Bacillota</taxon>
        <taxon>Bacilli</taxon>
        <taxon>Lactobacillales</taxon>
        <taxon>Enterococcaceae</taxon>
        <taxon>Enterococcus</taxon>
    </lineage>
</organism>
<evidence type="ECO:0000313" key="5">
    <source>
        <dbReference type="Proteomes" id="UP001429357"/>
    </source>
</evidence>
<dbReference type="PROSITE" id="PS51186">
    <property type="entry name" value="GNAT"/>
    <property type="match status" value="1"/>
</dbReference>
<dbReference type="InterPro" id="IPR016181">
    <property type="entry name" value="Acyl_CoA_acyltransferase"/>
</dbReference>
<dbReference type="RefSeq" id="WP_161869546.1">
    <property type="nucleotide sequence ID" value="NZ_MAEI02000001.1"/>
</dbReference>
<name>A0ABV0EYF7_9ENTE</name>
<dbReference type="Proteomes" id="UP001429357">
    <property type="component" value="Unassembled WGS sequence"/>
</dbReference>
<evidence type="ECO:0000259" key="3">
    <source>
        <dbReference type="PROSITE" id="PS51186"/>
    </source>
</evidence>
<dbReference type="Pfam" id="PF13673">
    <property type="entry name" value="Acetyltransf_10"/>
    <property type="match status" value="1"/>
</dbReference>
<evidence type="ECO:0000256" key="1">
    <source>
        <dbReference type="ARBA" id="ARBA00022679"/>
    </source>
</evidence>
<keyword evidence="5" id="KW-1185">Reference proteome</keyword>
<evidence type="ECO:0000313" key="4">
    <source>
        <dbReference type="EMBL" id="MEO1780845.1"/>
    </source>
</evidence>
<dbReference type="PANTHER" id="PTHR43800:SF1">
    <property type="entry name" value="PEPTIDYL-LYSINE N-ACETYLTRANSFERASE YJAB"/>
    <property type="match status" value="1"/>
</dbReference>
<dbReference type="CDD" id="cd04301">
    <property type="entry name" value="NAT_SF"/>
    <property type="match status" value="1"/>
</dbReference>
<dbReference type="PANTHER" id="PTHR43800">
    <property type="entry name" value="PEPTIDYL-LYSINE N-ACETYLTRANSFERASE YJAB"/>
    <property type="match status" value="1"/>
</dbReference>
<dbReference type="InterPro" id="IPR000182">
    <property type="entry name" value="GNAT_dom"/>
</dbReference>
<dbReference type="SUPFAM" id="SSF55729">
    <property type="entry name" value="Acyl-CoA N-acyltransferases (Nat)"/>
    <property type="match status" value="1"/>
</dbReference>
<dbReference type="Gene3D" id="3.40.630.30">
    <property type="match status" value="1"/>
</dbReference>
<keyword evidence="2" id="KW-0012">Acyltransferase</keyword>
<keyword evidence="1" id="KW-0808">Transferase</keyword>
<evidence type="ECO:0000256" key="2">
    <source>
        <dbReference type="ARBA" id="ARBA00023315"/>
    </source>
</evidence>
<reference evidence="4 5" key="2">
    <citation type="submission" date="2024-02" db="EMBL/GenBank/DDBJ databases">
        <title>The Genome Sequence of Enterococcus diestrammenae JM9A.</title>
        <authorList>
            <person name="Earl A."/>
            <person name="Manson A."/>
            <person name="Gilmore M."/>
            <person name="Sanders J."/>
            <person name="Shea T."/>
            <person name="Howe W."/>
            <person name="Livny J."/>
            <person name="Cuomo C."/>
            <person name="Neafsey D."/>
            <person name="Birren B."/>
        </authorList>
    </citation>
    <scope>NUCLEOTIDE SEQUENCE [LARGE SCALE GENOMIC DNA]</scope>
    <source>
        <strain evidence="4 5">JM9A</strain>
    </source>
</reference>
<proteinExistence type="predicted"/>
<accession>A0ABV0EYF7</accession>
<gene>
    <name evidence="4" type="ORF">BAU18_000396</name>
</gene>
<feature type="domain" description="N-acetyltransferase" evidence="3">
    <location>
        <begin position="1"/>
        <end position="142"/>
    </location>
</feature>
<sequence length="149" mass="17059">MIREFLPEDLAEVMDLWLVSNQEAHSFIPASYWQDNYELVRELLPKADLFVYQEEDGAITGFIGLQGNLIAGLFVAARRRSQGIGKQLLDVAKSQRNPLYLQVYQDNEQAVAFYLREGFRLVEVNIDEGTGQEELHLSFTQTGTIENFQ</sequence>
<protein>
    <recommendedName>
        <fullName evidence="3">N-acetyltransferase domain-containing protein</fullName>
    </recommendedName>
</protein>
<dbReference type="EMBL" id="MAEI02000001">
    <property type="protein sequence ID" value="MEO1780845.1"/>
    <property type="molecule type" value="Genomic_DNA"/>
</dbReference>
<comment type="caution">
    <text evidence="4">The sequence shown here is derived from an EMBL/GenBank/DDBJ whole genome shotgun (WGS) entry which is preliminary data.</text>
</comment>
<reference evidence="5" key="1">
    <citation type="submission" date="2016-06" db="EMBL/GenBank/DDBJ databases">
        <title>Four novel species of enterococci isolated from chicken manure.</title>
        <authorList>
            <person name="Van Tyne D."/>
        </authorList>
    </citation>
    <scope>NUCLEOTIDE SEQUENCE [LARGE SCALE GENOMIC DNA]</scope>
    <source>
        <strain evidence="5">JM9A</strain>
    </source>
</reference>